<dbReference type="AlphaFoldDB" id="A0AAW2V557"/>
<evidence type="ECO:0000313" key="1">
    <source>
        <dbReference type="EMBL" id="KAL0424900.1"/>
    </source>
</evidence>
<dbReference type="Gene3D" id="3.40.50.300">
    <property type="entry name" value="P-loop containing nucleotide triphosphate hydrolases"/>
    <property type="match status" value="1"/>
</dbReference>
<reference evidence="1" key="2">
    <citation type="journal article" date="2024" name="Plant">
        <title>Genomic evolution and insights into agronomic trait innovations of Sesamum species.</title>
        <authorList>
            <person name="Miao H."/>
            <person name="Wang L."/>
            <person name="Qu L."/>
            <person name="Liu H."/>
            <person name="Sun Y."/>
            <person name="Le M."/>
            <person name="Wang Q."/>
            <person name="Wei S."/>
            <person name="Zheng Y."/>
            <person name="Lin W."/>
            <person name="Duan Y."/>
            <person name="Cao H."/>
            <person name="Xiong S."/>
            <person name="Wang X."/>
            <person name="Wei L."/>
            <person name="Li C."/>
            <person name="Ma Q."/>
            <person name="Ju M."/>
            <person name="Zhao R."/>
            <person name="Li G."/>
            <person name="Mu C."/>
            <person name="Tian Q."/>
            <person name="Mei H."/>
            <person name="Zhang T."/>
            <person name="Gao T."/>
            <person name="Zhang H."/>
        </authorList>
    </citation>
    <scope>NUCLEOTIDE SEQUENCE</scope>
    <source>
        <strain evidence="1">G02</strain>
    </source>
</reference>
<dbReference type="EMBL" id="JACGWJ010000004">
    <property type="protein sequence ID" value="KAL0424900.1"/>
    <property type="molecule type" value="Genomic_DNA"/>
</dbReference>
<accession>A0AAW2V557</accession>
<sequence>MEMPHALPKKDDEELIRTITKYFQKISFKPLLWQLKSQALTCRFLGPKDCIRSFASVLGLNWFFSKGLDLPSWSLSSDERSWFVHSHLVKQFCEEFDQGFTQFKVTSGSRSNKDLWVEKYKPSCLEELAVHKKKVEEVKTWFEERLRNCAVMSLPADSLLVVLVHSYEFILRKGIDLCSDPEA</sequence>
<dbReference type="InterPro" id="IPR027417">
    <property type="entry name" value="P-loop_NTPase"/>
</dbReference>
<gene>
    <name evidence="1" type="ORF">Sradi_1024800</name>
</gene>
<protein>
    <submittedName>
        <fullName evidence="1">Cell cycle checkpoint protein</fullName>
    </submittedName>
</protein>
<reference evidence="1" key="1">
    <citation type="submission" date="2020-06" db="EMBL/GenBank/DDBJ databases">
        <authorList>
            <person name="Li T."/>
            <person name="Hu X."/>
            <person name="Zhang T."/>
            <person name="Song X."/>
            <person name="Zhang H."/>
            <person name="Dai N."/>
            <person name="Sheng W."/>
            <person name="Hou X."/>
            <person name="Wei L."/>
        </authorList>
    </citation>
    <scope>NUCLEOTIDE SEQUENCE</scope>
    <source>
        <strain evidence="1">G02</strain>
        <tissue evidence="1">Leaf</tissue>
    </source>
</reference>
<comment type="caution">
    <text evidence="1">The sequence shown here is derived from an EMBL/GenBank/DDBJ whole genome shotgun (WGS) entry which is preliminary data.</text>
</comment>
<name>A0AAW2V557_SESRA</name>
<proteinExistence type="predicted"/>
<organism evidence="1">
    <name type="scientific">Sesamum radiatum</name>
    <name type="common">Black benniseed</name>
    <dbReference type="NCBI Taxonomy" id="300843"/>
    <lineage>
        <taxon>Eukaryota</taxon>
        <taxon>Viridiplantae</taxon>
        <taxon>Streptophyta</taxon>
        <taxon>Embryophyta</taxon>
        <taxon>Tracheophyta</taxon>
        <taxon>Spermatophyta</taxon>
        <taxon>Magnoliopsida</taxon>
        <taxon>eudicotyledons</taxon>
        <taxon>Gunneridae</taxon>
        <taxon>Pentapetalae</taxon>
        <taxon>asterids</taxon>
        <taxon>lamiids</taxon>
        <taxon>Lamiales</taxon>
        <taxon>Pedaliaceae</taxon>
        <taxon>Sesamum</taxon>
    </lineage>
</organism>
<dbReference type="Pfam" id="PF03215">
    <property type="entry name" value="Rad17"/>
    <property type="match status" value="1"/>
</dbReference>